<evidence type="ECO:0000313" key="5">
    <source>
        <dbReference type="EMBL" id="KJK74200.1"/>
    </source>
</evidence>
<protein>
    <recommendedName>
        <fullName evidence="4">PNPLA domain-containing protein</fullName>
    </recommendedName>
</protein>
<feature type="compositionally biased region" description="Basic and acidic residues" evidence="3">
    <location>
        <begin position="310"/>
        <end position="327"/>
    </location>
</feature>
<dbReference type="PANTHER" id="PTHR24185">
    <property type="entry name" value="CALCIUM-INDEPENDENT PHOSPHOLIPASE A2-GAMMA"/>
    <property type="match status" value="1"/>
</dbReference>
<dbReference type="GO" id="GO:0047499">
    <property type="term" value="F:calcium-independent phospholipase A2 activity"/>
    <property type="evidence" value="ECO:0007669"/>
    <property type="project" value="TreeGrafter"/>
</dbReference>
<comment type="caution">
    <text evidence="2">Lacks conserved residue(s) required for the propagation of feature annotation.</text>
</comment>
<feature type="domain" description="PNPLA" evidence="4">
    <location>
        <begin position="1"/>
        <end position="88"/>
    </location>
</feature>
<dbReference type="Proteomes" id="UP000054544">
    <property type="component" value="Unassembled WGS sequence"/>
</dbReference>
<dbReference type="Pfam" id="PF01734">
    <property type="entry name" value="Patatin"/>
    <property type="match status" value="1"/>
</dbReference>
<keyword evidence="6" id="KW-1185">Reference proteome</keyword>
<feature type="region of interest" description="Disordered" evidence="3">
    <location>
        <begin position="107"/>
        <end position="142"/>
    </location>
</feature>
<evidence type="ECO:0000259" key="4">
    <source>
        <dbReference type="PROSITE" id="PS51635"/>
    </source>
</evidence>
<keyword evidence="1" id="KW-0443">Lipid metabolism</keyword>
<accession>A0A0D9NNL1</accession>
<sequence length="352" mass="39284">MGLHIGMPVTATNDTSTHLITNYNGIGKRNQDRDYQILQTGEDELVPLWKALRATTAAPYFFAPQDIDSQQYQDGGVGPYNNPAGLAYAETAAVFPETPQPSLVASFGTGSAGGKQVERTKRSVAISRRPKPSKVTKPRKKSRRRSWSDLFAFRIFQAFLSHGDSTRAWKQLLSQHGEQSGGEFFRFDVQYDGSAPSLDNITDLDKMEDLAEECIMASPSLDRLALRIRAQNFYFELDGEPQYTNGLAGVVMLVRIPYIRDMDLSPDFLYETVTFGGHNSRESSLRQTALVAPLSAPECNGQFKYDNQVERKAGRNKQNADRRDESRVPGWLSPHRAIWSKSAPTQTLLAVL</sequence>
<dbReference type="GO" id="GO:0046486">
    <property type="term" value="P:glycerolipid metabolic process"/>
    <property type="evidence" value="ECO:0007669"/>
    <property type="project" value="UniProtKB-ARBA"/>
</dbReference>
<evidence type="ECO:0000256" key="2">
    <source>
        <dbReference type="PROSITE-ProRule" id="PRU01161"/>
    </source>
</evidence>
<dbReference type="PROSITE" id="PS51635">
    <property type="entry name" value="PNPLA"/>
    <property type="match status" value="1"/>
</dbReference>
<dbReference type="GO" id="GO:0016020">
    <property type="term" value="C:membrane"/>
    <property type="evidence" value="ECO:0007669"/>
    <property type="project" value="TreeGrafter"/>
</dbReference>
<dbReference type="InterPro" id="IPR016035">
    <property type="entry name" value="Acyl_Trfase/lysoPLipase"/>
</dbReference>
<evidence type="ECO:0000256" key="1">
    <source>
        <dbReference type="ARBA" id="ARBA00023098"/>
    </source>
</evidence>
<feature type="region of interest" description="Disordered" evidence="3">
    <location>
        <begin position="310"/>
        <end position="329"/>
    </location>
</feature>
<evidence type="ECO:0000256" key="3">
    <source>
        <dbReference type="SAM" id="MobiDB-lite"/>
    </source>
</evidence>
<feature type="short sequence motif" description="DGA/G" evidence="2">
    <location>
        <begin position="74"/>
        <end position="76"/>
    </location>
</feature>
<dbReference type="Gene3D" id="3.40.1090.10">
    <property type="entry name" value="Cytosolic phospholipase A2 catalytic domain"/>
    <property type="match status" value="1"/>
</dbReference>
<dbReference type="GO" id="GO:0019369">
    <property type="term" value="P:arachidonate metabolic process"/>
    <property type="evidence" value="ECO:0007669"/>
    <property type="project" value="TreeGrafter"/>
</dbReference>
<dbReference type="EMBL" id="KE384762">
    <property type="protein sequence ID" value="KJK74200.1"/>
    <property type="molecule type" value="Genomic_DNA"/>
</dbReference>
<feature type="compositionally biased region" description="Basic residues" evidence="3">
    <location>
        <begin position="128"/>
        <end position="142"/>
    </location>
</feature>
<dbReference type="STRING" id="1291518.A0A0D9NNL1"/>
<dbReference type="InterPro" id="IPR002641">
    <property type="entry name" value="PNPLA_dom"/>
</dbReference>
<dbReference type="AlphaFoldDB" id="A0A0D9NNL1"/>
<name>A0A0D9NNL1_METAN</name>
<dbReference type="SUPFAM" id="SSF52151">
    <property type="entry name" value="FabD/lysophospholipase-like"/>
    <property type="match status" value="1"/>
</dbReference>
<evidence type="ECO:0000313" key="6">
    <source>
        <dbReference type="Proteomes" id="UP000054544"/>
    </source>
</evidence>
<organism evidence="5 6">
    <name type="scientific">Metarhizium anisopliae BRIP 53293</name>
    <dbReference type="NCBI Taxonomy" id="1291518"/>
    <lineage>
        <taxon>Eukaryota</taxon>
        <taxon>Fungi</taxon>
        <taxon>Dikarya</taxon>
        <taxon>Ascomycota</taxon>
        <taxon>Pezizomycotina</taxon>
        <taxon>Sordariomycetes</taxon>
        <taxon>Hypocreomycetidae</taxon>
        <taxon>Hypocreales</taxon>
        <taxon>Clavicipitaceae</taxon>
        <taxon>Metarhizium</taxon>
    </lineage>
</organism>
<gene>
    <name evidence="5" type="ORF">H634G_10573</name>
</gene>
<dbReference type="PANTHER" id="PTHR24185:SF8">
    <property type="entry name" value="PNPLA DOMAIN-CONTAINING PROTEIN"/>
    <property type="match status" value="1"/>
</dbReference>
<reference evidence="6" key="1">
    <citation type="journal article" date="2014" name="BMC Genomics">
        <title>The genome sequence of the biocontrol fungus Metarhizium anisopliae and comparative genomics of Metarhizium species.</title>
        <authorList>
            <person name="Pattemore J.A."/>
            <person name="Hane J.K."/>
            <person name="Williams A.H."/>
            <person name="Wilson B.A."/>
            <person name="Stodart B.J."/>
            <person name="Ash G.J."/>
        </authorList>
    </citation>
    <scope>NUCLEOTIDE SEQUENCE [LARGE SCALE GENOMIC DNA]</scope>
    <source>
        <strain evidence="6">BRIP 53293</strain>
    </source>
</reference>
<proteinExistence type="predicted"/>